<feature type="transmembrane region" description="Helical" evidence="7">
    <location>
        <begin position="105"/>
        <end position="126"/>
    </location>
</feature>
<keyword evidence="10" id="KW-1185">Reference proteome</keyword>
<organism evidence="9 10">
    <name type="scientific">Sphaerotilus mobilis</name>
    <dbReference type="NCBI Taxonomy" id="47994"/>
    <lineage>
        <taxon>Bacteria</taxon>
        <taxon>Pseudomonadati</taxon>
        <taxon>Pseudomonadota</taxon>
        <taxon>Betaproteobacteria</taxon>
        <taxon>Burkholderiales</taxon>
        <taxon>Sphaerotilaceae</taxon>
        <taxon>Sphaerotilus</taxon>
    </lineage>
</organism>
<dbReference type="AlphaFoldDB" id="A0A4Q7LE23"/>
<evidence type="ECO:0000256" key="6">
    <source>
        <dbReference type="ARBA" id="ARBA00023136"/>
    </source>
</evidence>
<dbReference type="OrthoDB" id="9794684at2"/>
<evidence type="ECO:0000256" key="5">
    <source>
        <dbReference type="ARBA" id="ARBA00022989"/>
    </source>
</evidence>
<feature type="transmembrane region" description="Helical" evidence="7">
    <location>
        <begin position="212"/>
        <end position="234"/>
    </location>
</feature>
<keyword evidence="3" id="KW-1003">Cell membrane</keyword>
<dbReference type="InterPro" id="IPR000515">
    <property type="entry name" value="MetI-like"/>
</dbReference>
<keyword evidence="6 7" id="KW-0472">Membrane</keyword>
<feature type="transmembrane region" description="Helical" evidence="7">
    <location>
        <begin position="273"/>
        <end position="294"/>
    </location>
</feature>
<comment type="subcellular location">
    <subcellularLocation>
        <location evidence="1 7">Cell membrane</location>
        <topology evidence="1 7">Multi-pass membrane protein</topology>
    </subcellularLocation>
</comment>
<feature type="transmembrane region" description="Helical" evidence="7">
    <location>
        <begin position="25"/>
        <end position="46"/>
    </location>
</feature>
<evidence type="ECO:0000313" key="10">
    <source>
        <dbReference type="Proteomes" id="UP000293433"/>
    </source>
</evidence>
<keyword evidence="2 7" id="KW-0813">Transport</keyword>
<dbReference type="SUPFAM" id="SSF161098">
    <property type="entry name" value="MetI-like"/>
    <property type="match status" value="1"/>
</dbReference>
<comment type="caution">
    <text evidence="9">The sequence shown here is derived from an EMBL/GenBank/DDBJ whole genome shotgun (WGS) entry which is preliminary data.</text>
</comment>
<evidence type="ECO:0000256" key="1">
    <source>
        <dbReference type="ARBA" id="ARBA00004651"/>
    </source>
</evidence>
<dbReference type="PROSITE" id="PS50928">
    <property type="entry name" value="ABC_TM1"/>
    <property type="match status" value="1"/>
</dbReference>
<evidence type="ECO:0000259" key="8">
    <source>
        <dbReference type="PROSITE" id="PS50928"/>
    </source>
</evidence>
<evidence type="ECO:0000256" key="7">
    <source>
        <dbReference type="RuleBase" id="RU363032"/>
    </source>
</evidence>
<dbReference type="Proteomes" id="UP000293433">
    <property type="component" value="Unassembled WGS sequence"/>
</dbReference>
<dbReference type="CDD" id="cd06261">
    <property type="entry name" value="TM_PBP2"/>
    <property type="match status" value="1"/>
</dbReference>
<dbReference type="GO" id="GO:0055085">
    <property type="term" value="P:transmembrane transport"/>
    <property type="evidence" value="ECO:0007669"/>
    <property type="project" value="InterPro"/>
</dbReference>
<dbReference type="InterPro" id="IPR035906">
    <property type="entry name" value="MetI-like_sf"/>
</dbReference>
<dbReference type="RefSeq" id="WP_130483299.1">
    <property type="nucleotide sequence ID" value="NZ_SGWV01000011.1"/>
</dbReference>
<evidence type="ECO:0000256" key="3">
    <source>
        <dbReference type="ARBA" id="ARBA00022475"/>
    </source>
</evidence>
<reference evidence="9 10" key="1">
    <citation type="submission" date="2019-02" db="EMBL/GenBank/DDBJ databases">
        <title>Genomic Encyclopedia of Type Strains, Phase IV (KMG-IV): sequencing the most valuable type-strain genomes for metagenomic binning, comparative biology and taxonomic classification.</title>
        <authorList>
            <person name="Goeker M."/>
        </authorList>
    </citation>
    <scope>NUCLEOTIDE SEQUENCE [LARGE SCALE GENOMIC DNA]</scope>
    <source>
        <strain evidence="9 10">DSM 10617</strain>
    </source>
</reference>
<keyword evidence="4 7" id="KW-0812">Transmembrane</keyword>
<dbReference type="Gene3D" id="1.10.3720.10">
    <property type="entry name" value="MetI-like"/>
    <property type="match status" value="1"/>
</dbReference>
<evidence type="ECO:0000256" key="4">
    <source>
        <dbReference type="ARBA" id="ARBA00022692"/>
    </source>
</evidence>
<dbReference type="Pfam" id="PF00528">
    <property type="entry name" value="BPD_transp_1"/>
    <property type="match status" value="1"/>
</dbReference>
<keyword evidence="5 7" id="KW-1133">Transmembrane helix</keyword>
<feature type="transmembrane region" description="Helical" evidence="7">
    <location>
        <begin position="138"/>
        <end position="160"/>
    </location>
</feature>
<protein>
    <submittedName>
        <fullName evidence="9">Carbohydrate ABC transporter membrane protein 2 (CUT1 family)</fullName>
    </submittedName>
</protein>
<feature type="transmembrane region" description="Helical" evidence="7">
    <location>
        <begin position="172"/>
        <end position="191"/>
    </location>
</feature>
<sequence>MSVAVPTAVVPSASVRARRVSASRWLAWGILGLMLFITLAPLWLVLKTAITPTGDLFTQSAQLMPDQPTVAHFLRVLGLLTPEEAMSHGGSGAQINFLGSLLNSLVFTATVVVMQVLTSAMAAYAFARLRFPGRDVLFGLFVASMMVPGVVTFIPNFILVRDLGWLNTMAGMVAPFCLFSAFGIFFLRQFFMSIPRDLEEAAMLEGASPLRIFWTVVLPLATTPIATIAILQGINMWNEFFWPFLVAKDEEKRVLTVALQSFKSQTPQGQPDWTGLMAATALTILPTLLLLVAFGRKVVESVQFSGSK</sequence>
<dbReference type="EMBL" id="SGWV01000011">
    <property type="protein sequence ID" value="RZS52314.1"/>
    <property type="molecule type" value="Genomic_DNA"/>
</dbReference>
<name>A0A4Q7LE23_9BURK</name>
<comment type="similarity">
    <text evidence="7">Belongs to the binding-protein-dependent transport system permease family.</text>
</comment>
<gene>
    <name evidence="9" type="ORF">EV685_3507</name>
</gene>
<dbReference type="PANTHER" id="PTHR43744:SF12">
    <property type="entry name" value="ABC TRANSPORTER PERMEASE PROTEIN MG189-RELATED"/>
    <property type="match status" value="1"/>
</dbReference>
<dbReference type="PANTHER" id="PTHR43744">
    <property type="entry name" value="ABC TRANSPORTER PERMEASE PROTEIN MG189-RELATED-RELATED"/>
    <property type="match status" value="1"/>
</dbReference>
<evidence type="ECO:0000313" key="9">
    <source>
        <dbReference type="EMBL" id="RZS52314.1"/>
    </source>
</evidence>
<feature type="domain" description="ABC transmembrane type-1" evidence="8">
    <location>
        <begin position="101"/>
        <end position="294"/>
    </location>
</feature>
<accession>A0A4Q7LE23</accession>
<evidence type="ECO:0000256" key="2">
    <source>
        <dbReference type="ARBA" id="ARBA00022448"/>
    </source>
</evidence>
<proteinExistence type="inferred from homology"/>
<dbReference type="GO" id="GO:0005886">
    <property type="term" value="C:plasma membrane"/>
    <property type="evidence" value="ECO:0007669"/>
    <property type="project" value="UniProtKB-SubCell"/>
</dbReference>